<dbReference type="EMBL" id="AYSA01000459">
    <property type="protein sequence ID" value="ESZ91782.1"/>
    <property type="molecule type" value="Genomic_DNA"/>
</dbReference>
<sequence>MMDKVKAIMEKGKEVIQRGKEQELFQSHDDYKNPDAAGEWKKFLKSAHYGAVVPAGYLDVDQRQNDPSFCIETFVHRFEVEARCAVLIKQFNAYKGNTEHNQLLVSDIIYYNLAHDTAETEVWRGILNFRPFDATYMDAVTQLPKLGLERGADISVTTWHPVFGPKYVRPVPREGSLMSFMGSDVEAQIRRAEAFYTEGTAARLTRAPTFGSSTASDREWVSNVLNGCLNVSDEWLVHSRPASIISGCSALINHHHECTAPADALPASPTFSCVAAPAATGRSYTGPNPSDALDQRLEDHVHTPITRMEIDLDLESASQKKSNLEYRFILAAVIVFFIGGSIAAIVTAIVVAIKRKTY</sequence>
<protein>
    <submittedName>
        <fullName evidence="2">Uncharacterized protein</fullName>
    </submittedName>
</protein>
<evidence type="ECO:0000313" key="3">
    <source>
        <dbReference type="Proteomes" id="UP000019487"/>
    </source>
</evidence>
<evidence type="ECO:0000313" key="2">
    <source>
        <dbReference type="EMBL" id="ESZ91782.1"/>
    </source>
</evidence>
<keyword evidence="1" id="KW-0812">Transmembrane</keyword>
<dbReference type="HOGENOM" id="CLU_774242_0_0_1"/>
<keyword evidence="3" id="KW-1185">Reference proteome</keyword>
<evidence type="ECO:0000256" key="1">
    <source>
        <dbReference type="SAM" id="Phobius"/>
    </source>
</evidence>
<organism evidence="2 3">
    <name type="scientific">Sclerotinia borealis (strain F-4128)</name>
    <dbReference type="NCBI Taxonomy" id="1432307"/>
    <lineage>
        <taxon>Eukaryota</taxon>
        <taxon>Fungi</taxon>
        <taxon>Dikarya</taxon>
        <taxon>Ascomycota</taxon>
        <taxon>Pezizomycotina</taxon>
        <taxon>Leotiomycetes</taxon>
        <taxon>Helotiales</taxon>
        <taxon>Sclerotiniaceae</taxon>
        <taxon>Sclerotinia</taxon>
    </lineage>
</organism>
<dbReference type="OrthoDB" id="3505603at2759"/>
<reference evidence="2 3" key="1">
    <citation type="journal article" date="2014" name="Genome Announc.">
        <title>Draft genome sequence of Sclerotinia borealis, a psychrophilic plant pathogenic fungus.</title>
        <authorList>
            <person name="Mardanov A.V."/>
            <person name="Beletsky A.V."/>
            <person name="Kadnikov V.V."/>
            <person name="Ignatov A.N."/>
            <person name="Ravin N.V."/>
        </authorList>
    </citation>
    <scope>NUCLEOTIDE SEQUENCE [LARGE SCALE GENOMIC DNA]</scope>
    <source>
        <strain evidence="3">F-4157</strain>
    </source>
</reference>
<comment type="caution">
    <text evidence="2">The sequence shown here is derived from an EMBL/GenBank/DDBJ whole genome shotgun (WGS) entry which is preliminary data.</text>
</comment>
<dbReference type="AlphaFoldDB" id="W9C4U0"/>
<accession>W9C4U0</accession>
<gene>
    <name evidence="2" type="ORF">SBOR_7833</name>
</gene>
<proteinExistence type="predicted"/>
<dbReference type="Proteomes" id="UP000019487">
    <property type="component" value="Unassembled WGS sequence"/>
</dbReference>
<keyword evidence="1" id="KW-1133">Transmembrane helix</keyword>
<name>W9C4U0_SCLBF</name>
<feature type="transmembrane region" description="Helical" evidence="1">
    <location>
        <begin position="328"/>
        <end position="353"/>
    </location>
</feature>
<keyword evidence="1" id="KW-0472">Membrane</keyword>